<accession>A0ABS5YNX3</accession>
<comment type="caution">
    <text evidence="4">The sequence shown here is derived from an EMBL/GenBank/DDBJ whole genome shotgun (WGS) entry which is preliminary data.</text>
</comment>
<feature type="compositionally biased region" description="Low complexity" evidence="2">
    <location>
        <begin position="259"/>
        <end position="272"/>
    </location>
</feature>
<comment type="similarity">
    <text evidence="1">Belongs to the glycosyl hydrolase 13 family.</text>
</comment>
<dbReference type="Gene3D" id="3.20.20.80">
    <property type="entry name" value="Glycosidases"/>
    <property type="match status" value="3"/>
</dbReference>
<dbReference type="InterPro" id="IPR017853">
    <property type="entry name" value="GH"/>
</dbReference>
<feature type="region of interest" description="Disordered" evidence="2">
    <location>
        <begin position="173"/>
        <end position="317"/>
    </location>
</feature>
<feature type="compositionally biased region" description="Low complexity" evidence="2">
    <location>
        <begin position="283"/>
        <end position="302"/>
    </location>
</feature>
<proteinExistence type="inferred from homology"/>
<dbReference type="SUPFAM" id="SSF51445">
    <property type="entry name" value="(Trans)glycosidases"/>
    <property type="match status" value="1"/>
</dbReference>
<name>A0ABS5YNX3_9ACTN</name>
<dbReference type="Proteomes" id="UP001519654">
    <property type="component" value="Unassembled WGS sequence"/>
</dbReference>
<sequence>MGREWLADAVMYEIYPQSFADSDGDGVGDLRGVIDRLDHIASLGIDVIWFNPCFASPFVDAGYDVSDYLTIAPRYGTNDDMAELVRKAGERGIRVLLDLVAGHTSIEHPWFQRELAADGPDPAGDRYIWCSELPASGWARDMPGTPAWVPSPGPRPGWYLKNFYDEQPALNFGWVPRPHGEPSSGEHPWSGGQKSSTEQPSGAQLASGGQVSSGERPSGGQLASGGQVSSGERPSGGQLASGGQNTSGEQPSPGGPHLPGGQLPSGGQVSSGEQISSGGQLLSAGESSSGGQRSSGGQISPGAGEEPWRDAIDAPGPRRNRQALRDIIAHWLDLGVAGFRVDMAFSLVKDEELNRGYAETVELWRELRSWLEEAYPDAVLIPEGSEPRTGGSFAFDADFFLVIMDAHASLFDNHYAGVLPFQPSREPFFDADGRGSTQPFLDAWAEARDGHPDRPIIMCTADHDYDRLRCGPRTPEQLATALIFLFTWGNIPCLYYGDEIGMRYLPGLPNVEGSICNPTYNRAGCRTPMQWDDTPNAGFSTADASKLYLPIDPADDRPTVAAQEDDPGSTLAFVRRLIALRKATPALGTRASTRVVSAGYPLAYIRGDSHLVVLNPRREPATLTFETAVDPIWTEGVCQTEGSMQVDGFGYGIFALRA</sequence>
<dbReference type="PANTHER" id="PTHR10357:SF179">
    <property type="entry name" value="NEUTRAL AND BASIC AMINO ACID TRANSPORT PROTEIN RBAT"/>
    <property type="match status" value="1"/>
</dbReference>
<dbReference type="Pfam" id="PF00128">
    <property type="entry name" value="Alpha-amylase"/>
    <property type="match status" value="2"/>
</dbReference>
<organism evidence="4 5">
    <name type="scientific">Paractinoplanes bogorensis</name>
    <dbReference type="NCBI Taxonomy" id="1610840"/>
    <lineage>
        <taxon>Bacteria</taxon>
        <taxon>Bacillati</taxon>
        <taxon>Actinomycetota</taxon>
        <taxon>Actinomycetes</taxon>
        <taxon>Micromonosporales</taxon>
        <taxon>Micromonosporaceae</taxon>
        <taxon>Paractinoplanes</taxon>
    </lineage>
</organism>
<evidence type="ECO:0000259" key="3">
    <source>
        <dbReference type="SMART" id="SM00642"/>
    </source>
</evidence>
<dbReference type="InterPro" id="IPR045857">
    <property type="entry name" value="O16G_dom_2"/>
</dbReference>
<evidence type="ECO:0000256" key="1">
    <source>
        <dbReference type="ARBA" id="ARBA00008061"/>
    </source>
</evidence>
<evidence type="ECO:0000313" key="5">
    <source>
        <dbReference type="Proteomes" id="UP001519654"/>
    </source>
</evidence>
<keyword evidence="5" id="KW-1185">Reference proteome</keyword>
<protein>
    <recommendedName>
        <fullName evidence="3">Glycosyl hydrolase family 13 catalytic domain-containing protein</fullName>
    </recommendedName>
</protein>
<dbReference type="InterPro" id="IPR006047">
    <property type="entry name" value="GH13_cat_dom"/>
</dbReference>
<evidence type="ECO:0000256" key="2">
    <source>
        <dbReference type="SAM" id="MobiDB-lite"/>
    </source>
</evidence>
<feature type="compositionally biased region" description="Polar residues" evidence="2">
    <location>
        <begin position="192"/>
        <end position="215"/>
    </location>
</feature>
<evidence type="ECO:0000313" key="4">
    <source>
        <dbReference type="EMBL" id="MBU2665120.1"/>
    </source>
</evidence>
<dbReference type="RefSeq" id="WP_215788356.1">
    <property type="nucleotide sequence ID" value="NZ_JAHKKG010000005.1"/>
</dbReference>
<dbReference type="EMBL" id="JAHKKG010000005">
    <property type="protein sequence ID" value="MBU2665120.1"/>
    <property type="molecule type" value="Genomic_DNA"/>
</dbReference>
<gene>
    <name evidence="4" type="ORF">KOI35_16580</name>
</gene>
<reference evidence="4 5" key="1">
    <citation type="submission" date="2021-06" db="EMBL/GenBank/DDBJ databases">
        <title>Actinoplanes lichenicola sp. nov., and Actinoplanes ovalisporus sp. nov., isolated from lichen in Thailand.</title>
        <authorList>
            <person name="Saeng-In P."/>
            <person name="Kanchanasin P."/>
            <person name="Yuki M."/>
            <person name="Kudo T."/>
            <person name="Ohkuma M."/>
            <person name="Phongsopitanun W."/>
            <person name="Tanasupawat S."/>
        </authorList>
    </citation>
    <scope>NUCLEOTIDE SEQUENCE [LARGE SCALE GENOMIC DNA]</scope>
    <source>
        <strain evidence="4 5">NBRC 110975</strain>
    </source>
</reference>
<feature type="domain" description="Glycosyl hydrolase family 13 catalytic" evidence="3">
    <location>
        <begin position="13"/>
        <end position="546"/>
    </location>
</feature>
<dbReference type="SMART" id="SM00642">
    <property type="entry name" value="Aamy"/>
    <property type="match status" value="1"/>
</dbReference>
<dbReference type="Gene3D" id="3.90.400.10">
    <property type="entry name" value="Oligo-1,6-glucosidase, Domain 2"/>
    <property type="match status" value="1"/>
</dbReference>
<dbReference type="PANTHER" id="PTHR10357">
    <property type="entry name" value="ALPHA-AMYLASE FAMILY MEMBER"/>
    <property type="match status" value="1"/>
</dbReference>